<proteinExistence type="predicted"/>
<feature type="transmembrane region" description="Helical" evidence="1">
    <location>
        <begin position="84"/>
        <end position="103"/>
    </location>
</feature>
<keyword evidence="1" id="KW-0472">Membrane</keyword>
<dbReference type="EMBL" id="LBSM01000003">
    <property type="protein sequence ID" value="KKQ18608.1"/>
    <property type="molecule type" value="Genomic_DNA"/>
</dbReference>
<gene>
    <name evidence="2" type="ORF">US31_C0003G0037</name>
</gene>
<reference evidence="2 3" key="1">
    <citation type="journal article" date="2015" name="Nature">
        <title>rRNA introns, odd ribosomes, and small enigmatic genomes across a large radiation of phyla.</title>
        <authorList>
            <person name="Brown C.T."/>
            <person name="Hug L.A."/>
            <person name="Thomas B.C."/>
            <person name="Sharon I."/>
            <person name="Castelle C.J."/>
            <person name="Singh A."/>
            <person name="Wilkins M.J."/>
            <person name="Williams K.H."/>
            <person name="Banfield J.F."/>
        </authorList>
    </citation>
    <scope>NUCLEOTIDE SEQUENCE [LARGE SCALE GENOMIC DNA]</scope>
</reference>
<protein>
    <submittedName>
        <fullName evidence="2">Uncharacterized protein</fullName>
    </submittedName>
</protein>
<organism evidence="2 3">
    <name type="scientific">Berkelbacteria bacterium GW2011_GWA1_36_9</name>
    <dbReference type="NCBI Taxonomy" id="1618331"/>
    <lineage>
        <taxon>Bacteria</taxon>
        <taxon>Candidatus Berkelbacteria</taxon>
    </lineage>
</organism>
<accession>A0A0G0FHX5</accession>
<keyword evidence="1" id="KW-1133">Transmembrane helix</keyword>
<sequence length="129" mass="15485">MKAVREQNIFSLWFFWQFYEAPRFLLQIWKNYLMFAANLFSLPLLLKTFFAPWRRYNWRYPKGFDIAEFFNTFISNTFSRILGALVRIVLIIIGILFQILVIITGLVIFIGWILVPFIIIFGILFVLLF</sequence>
<evidence type="ECO:0000256" key="1">
    <source>
        <dbReference type="SAM" id="Phobius"/>
    </source>
</evidence>
<feature type="transmembrane region" description="Helical" evidence="1">
    <location>
        <begin position="109"/>
        <end position="128"/>
    </location>
</feature>
<dbReference type="AlphaFoldDB" id="A0A0G0FHX5"/>
<name>A0A0G0FHX5_9BACT</name>
<keyword evidence="1" id="KW-0812">Transmembrane</keyword>
<dbReference type="Proteomes" id="UP000034508">
    <property type="component" value="Unassembled WGS sequence"/>
</dbReference>
<feature type="transmembrane region" description="Helical" evidence="1">
    <location>
        <begin position="32"/>
        <end position="50"/>
    </location>
</feature>
<evidence type="ECO:0000313" key="2">
    <source>
        <dbReference type="EMBL" id="KKQ18608.1"/>
    </source>
</evidence>
<evidence type="ECO:0000313" key="3">
    <source>
        <dbReference type="Proteomes" id="UP000034508"/>
    </source>
</evidence>
<comment type="caution">
    <text evidence="2">The sequence shown here is derived from an EMBL/GenBank/DDBJ whole genome shotgun (WGS) entry which is preliminary data.</text>
</comment>